<name>A0A5C6CSG8_9BACT</name>
<reference evidence="2 3" key="1">
    <citation type="submission" date="2019-02" db="EMBL/GenBank/DDBJ databases">
        <title>Deep-cultivation of Planctomycetes and their phenomic and genomic characterization uncovers novel biology.</title>
        <authorList>
            <person name="Wiegand S."/>
            <person name="Jogler M."/>
            <person name="Boedeker C."/>
            <person name="Pinto D."/>
            <person name="Vollmers J."/>
            <person name="Rivas-Marin E."/>
            <person name="Kohn T."/>
            <person name="Peeters S.H."/>
            <person name="Heuer A."/>
            <person name="Rast P."/>
            <person name="Oberbeckmann S."/>
            <person name="Bunk B."/>
            <person name="Jeske O."/>
            <person name="Meyerdierks A."/>
            <person name="Storesund J.E."/>
            <person name="Kallscheuer N."/>
            <person name="Luecker S."/>
            <person name="Lage O.M."/>
            <person name="Pohl T."/>
            <person name="Merkel B.J."/>
            <person name="Hornburger P."/>
            <person name="Mueller R.-W."/>
            <person name="Bruemmer F."/>
            <person name="Labrenz M."/>
            <person name="Spormann A.M."/>
            <person name="Op Den Camp H."/>
            <person name="Overmann J."/>
            <person name="Amann R."/>
            <person name="Jetten M.S.M."/>
            <person name="Mascher T."/>
            <person name="Medema M.H."/>
            <person name="Devos D.P."/>
            <person name="Kaster A.-K."/>
            <person name="Ovreas L."/>
            <person name="Rohde M."/>
            <person name="Galperin M.Y."/>
            <person name="Jogler C."/>
        </authorList>
    </citation>
    <scope>NUCLEOTIDE SEQUENCE [LARGE SCALE GENOMIC DNA]</scope>
    <source>
        <strain evidence="2 3">Pla144</strain>
    </source>
</reference>
<evidence type="ECO:0000313" key="3">
    <source>
        <dbReference type="Proteomes" id="UP000318437"/>
    </source>
</evidence>
<dbReference type="InterPro" id="IPR036526">
    <property type="entry name" value="C-N_Hydrolase_sf"/>
</dbReference>
<accession>A0A5C6CSG8</accession>
<dbReference type="AlphaFoldDB" id="A0A5C6CSG8"/>
<dbReference type="Pfam" id="PF00795">
    <property type="entry name" value="CN_hydrolase"/>
    <property type="match status" value="1"/>
</dbReference>
<sequence>MTPPQKMTWLDLPMLVILATCHFTVGSSPYLFAEDNLPSFTVAAMRVQPERWNKEHNCRLLEQYAAEAAKRDAKLVVTCEGFLDGYTSNAKLTPGLTREQLLQIGEALDGPFMSRIAALARKLKIYLSVGFAERRGQQMFNSVAVYSPLGELVLHYSKTHTKGEVFNTPGTNFPVAKTDVGTLGALICYDRRFPEVSRILALKGAQILILPAYGTDGERNEALLRTRAWENSVWVVYAKQNQALIINPSGKIVARDEGDHDQLVFAKISIDDQVGTGDILERRSPEFYHEIIELQLQGE</sequence>
<proteinExistence type="predicted"/>
<dbReference type="Proteomes" id="UP000318437">
    <property type="component" value="Unassembled WGS sequence"/>
</dbReference>
<dbReference type="SUPFAM" id="SSF56317">
    <property type="entry name" value="Carbon-nitrogen hydrolase"/>
    <property type="match status" value="1"/>
</dbReference>
<dbReference type="OrthoDB" id="2826359at2"/>
<dbReference type="InterPro" id="IPR003010">
    <property type="entry name" value="C-N_Hydrolase"/>
</dbReference>
<dbReference type="GO" id="GO:0016787">
    <property type="term" value="F:hydrolase activity"/>
    <property type="evidence" value="ECO:0007669"/>
    <property type="project" value="UniProtKB-KW"/>
</dbReference>
<dbReference type="RefSeq" id="WP_146451040.1">
    <property type="nucleotide sequence ID" value="NZ_SJPS01000003.1"/>
</dbReference>
<comment type="caution">
    <text evidence="2">The sequence shown here is derived from an EMBL/GenBank/DDBJ whole genome shotgun (WGS) entry which is preliminary data.</text>
</comment>
<organism evidence="2 3">
    <name type="scientific">Bythopirellula polymerisocia</name>
    <dbReference type="NCBI Taxonomy" id="2528003"/>
    <lineage>
        <taxon>Bacteria</taxon>
        <taxon>Pseudomonadati</taxon>
        <taxon>Planctomycetota</taxon>
        <taxon>Planctomycetia</taxon>
        <taxon>Pirellulales</taxon>
        <taxon>Lacipirellulaceae</taxon>
        <taxon>Bythopirellula</taxon>
    </lineage>
</organism>
<protein>
    <submittedName>
        <fullName evidence="2">(R)-stereoselective amidase</fullName>
        <ecNumber evidence="2">3.5.1.100</ecNumber>
    </submittedName>
</protein>
<keyword evidence="3" id="KW-1185">Reference proteome</keyword>
<evidence type="ECO:0000259" key="1">
    <source>
        <dbReference type="PROSITE" id="PS50263"/>
    </source>
</evidence>
<dbReference type="PANTHER" id="PTHR23088">
    <property type="entry name" value="NITRILASE-RELATED"/>
    <property type="match status" value="1"/>
</dbReference>
<dbReference type="CDD" id="cd07197">
    <property type="entry name" value="nitrilase"/>
    <property type="match status" value="1"/>
</dbReference>
<dbReference type="EC" id="3.5.1.100" evidence="2"/>
<keyword evidence="2" id="KW-0378">Hydrolase</keyword>
<gene>
    <name evidence="2" type="primary">ramA_2</name>
    <name evidence="2" type="ORF">Pla144_26700</name>
</gene>
<evidence type="ECO:0000313" key="2">
    <source>
        <dbReference type="EMBL" id="TWU27893.1"/>
    </source>
</evidence>
<dbReference type="EMBL" id="SJPS01000003">
    <property type="protein sequence ID" value="TWU27893.1"/>
    <property type="molecule type" value="Genomic_DNA"/>
</dbReference>
<dbReference type="PANTHER" id="PTHR23088:SF27">
    <property type="entry name" value="DEAMINATED GLUTATHIONE AMIDASE"/>
    <property type="match status" value="1"/>
</dbReference>
<feature type="domain" description="CN hydrolase" evidence="1">
    <location>
        <begin position="42"/>
        <end position="270"/>
    </location>
</feature>
<dbReference type="PROSITE" id="PS50263">
    <property type="entry name" value="CN_HYDROLASE"/>
    <property type="match status" value="1"/>
</dbReference>
<dbReference type="Gene3D" id="3.60.110.10">
    <property type="entry name" value="Carbon-nitrogen hydrolase"/>
    <property type="match status" value="1"/>
</dbReference>